<proteinExistence type="predicted"/>
<evidence type="ECO:0000313" key="2">
    <source>
        <dbReference type="EMBL" id="TJZ99251.1"/>
    </source>
</evidence>
<dbReference type="RefSeq" id="WP_136730089.1">
    <property type="nucleotide sequence ID" value="NZ_SUMC01000113.1"/>
</dbReference>
<evidence type="ECO:0000256" key="1">
    <source>
        <dbReference type="SAM" id="Phobius"/>
    </source>
</evidence>
<keyword evidence="1" id="KW-0472">Membrane</keyword>
<protein>
    <submittedName>
        <fullName evidence="2">Uncharacterized protein</fullName>
    </submittedName>
</protein>
<feature type="transmembrane region" description="Helical" evidence="1">
    <location>
        <begin position="28"/>
        <end position="47"/>
    </location>
</feature>
<organism evidence="2 3">
    <name type="scientific">Actinacidiphila oryziradicis</name>
    <dbReference type="NCBI Taxonomy" id="2571141"/>
    <lineage>
        <taxon>Bacteria</taxon>
        <taxon>Bacillati</taxon>
        <taxon>Actinomycetota</taxon>
        <taxon>Actinomycetes</taxon>
        <taxon>Kitasatosporales</taxon>
        <taxon>Streptomycetaceae</taxon>
        <taxon>Actinacidiphila</taxon>
    </lineage>
</organism>
<gene>
    <name evidence="2" type="ORF">FCI23_46600</name>
</gene>
<dbReference type="EMBL" id="SUMC01000113">
    <property type="protein sequence ID" value="TJZ99251.1"/>
    <property type="molecule type" value="Genomic_DNA"/>
</dbReference>
<keyword evidence="1" id="KW-1133">Transmembrane helix</keyword>
<feature type="transmembrane region" description="Helical" evidence="1">
    <location>
        <begin position="98"/>
        <end position="119"/>
    </location>
</feature>
<feature type="transmembrane region" description="Helical" evidence="1">
    <location>
        <begin position="59"/>
        <end position="77"/>
    </location>
</feature>
<keyword evidence="1" id="KW-0812">Transmembrane</keyword>
<dbReference type="Proteomes" id="UP000305778">
    <property type="component" value="Unassembled WGS sequence"/>
</dbReference>
<accession>A0A4U0RSZ9</accession>
<name>A0A4U0RSZ9_9ACTN</name>
<evidence type="ECO:0000313" key="3">
    <source>
        <dbReference type="Proteomes" id="UP000305778"/>
    </source>
</evidence>
<keyword evidence="3" id="KW-1185">Reference proteome</keyword>
<reference evidence="2 3" key="1">
    <citation type="submission" date="2019-04" db="EMBL/GenBank/DDBJ databases">
        <title>Streptomyces oryziradicis sp. nov., a novel actinomycete isolated from rhizosphere soil of rice (Oryza sativa L.).</title>
        <authorList>
            <person name="Li C."/>
        </authorList>
    </citation>
    <scope>NUCLEOTIDE SEQUENCE [LARGE SCALE GENOMIC DNA]</scope>
    <source>
        <strain evidence="2 3">NEAU-C40</strain>
    </source>
</reference>
<comment type="caution">
    <text evidence="2">The sequence shown here is derived from an EMBL/GenBank/DDBJ whole genome shotgun (WGS) entry which is preliminary data.</text>
</comment>
<feature type="transmembrane region" description="Helical" evidence="1">
    <location>
        <begin position="194"/>
        <end position="215"/>
    </location>
</feature>
<sequence length="267" mass="27804">MSMHEQGGYALPTEVAARKARVARMTRWVLAVPFWGLLALTIVSWPVGTVVPNAGWNAAKFLSPILLVPIVLIRAILTTRVLGFSRHRIAPFGGPPGCVVGFGLLAGVMCLAGAANFLAPALAPTTPVNAMVTKCHPSSDGDTVVCIGNWTVNGIREIGRTLPVSARPGSTVPIMVSQVAADVAYAPLSDSRRALGAGSGVLGVAVTGASLFGLIGSGLRMRRGFDDVIAGRAAVPAQVLRPRRTPRSRDQGGECHELGVYLPEGVT</sequence>
<dbReference type="AlphaFoldDB" id="A0A4U0RSZ9"/>